<feature type="non-terminal residue" evidence="10">
    <location>
        <position position="110"/>
    </location>
</feature>
<keyword evidence="4" id="KW-0297">G-protein coupled receptor</keyword>
<keyword evidence="5 8" id="KW-0472">Membrane</keyword>
<comment type="caution">
    <text evidence="10">The sequence shown here is derived from an EMBL/GenBank/DDBJ whole genome shotgun (WGS) entry which is preliminary data.</text>
</comment>
<dbReference type="InterPro" id="IPR017452">
    <property type="entry name" value="GPCR_Rhodpsn_7TM"/>
</dbReference>
<dbReference type="GO" id="GO:0016020">
    <property type="term" value="C:membrane"/>
    <property type="evidence" value="ECO:0007669"/>
    <property type="project" value="UniProtKB-SubCell"/>
</dbReference>
<name>A0ABD3UUH5_SINWO</name>
<evidence type="ECO:0000256" key="7">
    <source>
        <dbReference type="ARBA" id="ARBA00023224"/>
    </source>
</evidence>
<reference evidence="10 11" key="1">
    <citation type="submission" date="2024-11" db="EMBL/GenBank/DDBJ databases">
        <title>Chromosome-level genome assembly of the freshwater bivalve Anodonta woodiana.</title>
        <authorList>
            <person name="Chen X."/>
        </authorList>
    </citation>
    <scope>NUCLEOTIDE SEQUENCE [LARGE SCALE GENOMIC DNA]</scope>
    <source>
        <strain evidence="10">MN2024</strain>
        <tissue evidence="10">Gills</tissue>
    </source>
</reference>
<organism evidence="10 11">
    <name type="scientific">Sinanodonta woodiana</name>
    <name type="common">Chinese pond mussel</name>
    <name type="synonym">Anodonta woodiana</name>
    <dbReference type="NCBI Taxonomy" id="1069815"/>
    <lineage>
        <taxon>Eukaryota</taxon>
        <taxon>Metazoa</taxon>
        <taxon>Spiralia</taxon>
        <taxon>Lophotrochozoa</taxon>
        <taxon>Mollusca</taxon>
        <taxon>Bivalvia</taxon>
        <taxon>Autobranchia</taxon>
        <taxon>Heteroconchia</taxon>
        <taxon>Palaeoheterodonta</taxon>
        <taxon>Unionida</taxon>
        <taxon>Unionoidea</taxon>
        <taxon>Unionidae</taxon>
        <taxon>Unioninae</taxon>
        <taxon>Sinanodonta</taxon>
    </lineage>
</organism>
<dbReference type="Pfam" id="PF00001">
    <property type="entry name" value="7tm_1"/>
    <property type="match status" value="1"/>
</dbReference>
<evidence type="ECO:0000256" key="8">
    <source>
        <dbReference type="SAM" id="Phobius"/>
    </source>
</evidence>
<dbReference type="PANTHER" id="PTHR45695:SF9">
    <property type="entry name" value="LEUCOKININ RECEPTOR"/>
    <property type="match status" value="1"/>
</dbReference>
<dbReference type="InterPro" id="IPR000276">
    <property type="entry name" value="GPCR_Rhodpsn"/>
</dbReference>
<evidence type="ECO:0000313" key="11">
    <source>
        <dbReference type="Proteomes" id="UP001634394"/>
    </source>
</evidence>
<feature type="domain" description="G-protein coupled receptors family 1 profile" evidence="9">
    <location>
        <begin position="70"/>
        <end position="110"/>
    </location>
</feature>
<keyword evidence="2 8" id="KW-0812">Transmembrane</keyword>
<proteinExistence type="predicted"/>
<keyword evidence="11" id="KW-1185">Reference proteome</keyword>
<dbReference type="SUPFAM" id="SSF81321">
    <property type="entry name" value="Family A G protein-coupled receptor-like"/>
    <property type="match status" value="1"/>
</dbReference>
<evidence type="ECO:0000256" key="5">
    <source>
        <dbReference type="ARBA" id="ARBA00023136"/>
    </source>
</evidence>
<evidence type="ECO:0000256" key="4">
    <source>
        <dbReference type="ARBA" id="ARBA00023040"/>
    </source>
</evidence>
<dbReference type="Proteomes" id="UP001634394">
    <property type="component" value="Unassembled WGS sequence"/>
</dbReference>
<dbReference type="PROSITE" id="PS50262">
    <property type="entry name" value="G_PROTEIN_RECEP_F1_2"/>
    <property type="match status" value="1"/>
</dbReference>
<evidence type="ECO:0000256" key="3">
    <source>
        <dbReference type="ARBA" id="ARBA00022989"/>
    </source>
</evidence>
<evidence type="ECO:0000313" key="10">
    <source>
        <dbReference type="EMBL" id="KAL3851823.1"/>
    </source>
</evidence>
<dbReference type="GO" id="GO:0004930">
    <property type="term" value="F:G protein-coupled receptor activity"/>
    <property type="evidence" value="ECO:0007669"/>
    <property type="project" value="UniProtKB-KW"/>
</dbReference>
<feature type="transmembrane region" description="Helical" evidence="8">
    <location>
        <begin position="58"/>
        <end position="78"/>
    </location>
</feature>
<protein>
    <recommendedName>
        <fullName evidence="9">G-protein coupled receptors family 1 profile domain-containing protein</fullName>
    </recommendedName>
</protein>
<evidence type="ECO:0000256" key="1">
    <source>
        <dbReference type="ARBA" id="ARBA00004141"/>
    </source>
</evidence>
<keyword evidence="6" id="KW-0675">Receptor</keyword>
<keyword evidence="7" id="KW-0807">Transducer</keyword>
<comment type="subcellular location">
    <subcellularLocation>
        <location evidence="1">Membrane</location>
        <topology evidence="1">Multi-pass membrane protein</topology>
    </subcellularLocation>
</comment>
<feature type="transmembrane region" description="Helical" evidence="8">
    <location>
        <begin position="90"/>
        <end position="109"/>
    </location>
</feature>
<keyword evidence="3 8" id="KW-1133">Transmembrane helix</keyword>
<dbReference type="PANTHER" id="PTHR45695">
    <property type="entry name" value="LEUCOKININ RECEPTOR-RELATED"/>
    <property type="match status" value="1"/>
</dbReference>
<dbReference type="Gene3D" id="1.20.1070.10">
    <property type="entry name" value="Rhodopsin 7-helix transmembrane proteins"/>
    <property type="match status" value="1"/>
</dbReference>
<dbReference type="PRINTS" id="PR00237">
    <property type="entry name" value="GPCRRHODOPSN"/>
</dbReference>
<evidence type="ECO:0000256" key="2">
    <source>
        <dbReference type="ARBA" id="ARBA00022692"/>
    </source>
</evidence>
<gene>
    <name evidence="10" type="ORF">ACJMK2_015528</name>
</gene>
<evidence type="ECO:0000259" key="9">
    <source>
        <dbReference type="PROSITE" id="PS50262"/>
    </source>
</evidence>
<sequence length="110" mass="12416">MNPSENIDTVGLGGNFQTILDNMTKLLDQAMENTTEYFYDYDESRNYLPLDEVVPVSIFYGLTLLLGVVGNTLVIYSVARFRRMRNVTNLFLLSLASADLMLVLICVPIK</sequence>
<dbReference type="AlphaFoldDB" id="A0ABD3UUH5"/>
<evidence type="ECO:0000256" key="6">
    <source>
        <dbReference type="ARBA" id="ARBA00023170"/>
    </source>
</evidence>
<dbReference type="EMBL" id="JBJQND010000015">
    <property type="protein sequence ID" value="KAL3851823.1"/>
    <property type="molecule type" value="Genomic_DNA"/>
</dbReference>
<accession>A0ABD3UUH5</accession>